<evidence type="ECO:0000256" key="3">
    <source>
        <dbReference type="ARBA" id="ARBA00005638"/>
    </source>
</evidence>
<dbReference type="PANTHER" id="PTHR11557">
    <property type="entry name" value="PORPHOBILINOGEN DEAMINASE"/>
    <property type="match status" value="1"/>
</dbReference>
<dbReference type="PIRSF" id="PIRSF001438">
    <property type="entry name" value="4pyrrol_synth_OHMeBilane_synth"/>
    <property type="match status" value="1"/>
</dbReference>
<feature type="domain" description="Porphobilinogen deaminase C-terminal" evidence="10">
    <location>
        <begin position="233"/>
        <end position="301"/>
    </location>
</feature>
<feature type="domain" description="Porphobilinogen deaminase N-terminal" evidence="9">
    <location>
        <begin position="12"/>
        <end position="218"/>
    </location>
</feature>
<reference evidence="11 12" key="1">
    <citation type="submission" date="2023-01" db="EMBL/GenBank/DDBJ databases">
        <title>Cultivation and genomic characterization of new, ubiquitous marine nitrite-oxidizing bacteria from the Nitrospirales.</title>
        <authorList>
            <person name="Mueller A.J."/>
            <person name="Daebeler A."/>
            <person name="Herbold C.W."/>
            <person name="Kirkegaard R.H."/>
            <person name="Daims H."/>
        </authorList>
    </citation>
    <scope>NUCLEOTIDE SEQUENCE [LARGE SCALE GENOMIC DNA]</scope>
    <source>
        <strain evidence="11 12">VA</strain>
    </source>
</reference>
<evidence type="ECO:0000259" key="9">
    <source>
        <dbReference type="Pfam" id="PF01379"/>
    </source>
</evidence>
<keyword evidence="6 8" id="KW-0627">Porphyrin biosynthesis</keyword>
<sequence>MNQGKSRTRSTLIVGTRGSQLAIWQAEWVQNQLKALAPDISVILKRIQTSGDKIQDVPLAKIGGKGLFVKEIEEALLRRDIDLAVHSMKDVPSELPDGLGIVCVPEREDPRDALIARGGHTLATLPIGARVGTSSLRRQAQLLHARPDLEIAMLRGNVDTRLRKVREGQYDAIILAASGLKRLGWDQEVTEYLSVDVSLPAIGQGSLGLEGREDDSWVRDLVIQFEHRPTRIAVAAERALLAGLEGGCQVPIAGYATLHGDILTLDGLVTSLDGKRYIRQVVSGPAGEAESIGTQVAEQLLDGGAQPILQEIYGMA</sequence>
<dbReference type="InterPro" id="IPR022417">
    <property type="entry name" value="Porphobilin_deaminase_N"/>
</dbReference>
<evidence type="ECO:0000259" key="10">
    <source>
        <dbReference type="Pfam" id="PF03900"/>
    </source>
</evidence>
<dbReference type="InterPro" id="IPR022419">
    <property type="entry name" value="Porphobilin_deaminase_cofac_BS"/>
</dbReference>
<dbReference type="KEGG" id="nall:PP769_07910"/>
<comment type="similarity">
    <text evidence="3 8">Belongs to the HMBS family.</text>
</comment>
<dbReference type="InterPro" id="IPR022418">
    <property type="entry name" value="Porphobilinogen_deaminase_C"/>
</dbReference>
<comment type="function">
    <text evidence="1 8">Tetrapolymerization of the monopyrrole PBG into the hydroxymethylbilane pre-uroporphyrinogen in several discrete steps.</text>
</comment>
<dbReference type="InterPro" id="IPR000860">
    <property type="entry name" value="HemC"/>
</dbReference>
<dbReference type="EMBL" id="CP116967">
    <property type="protein sequence ID" value="WNM59667.1"/>
    <property type="molecule type" value="Genomic_DNA"/>
</dbReference>
<dbReference type="GO" id="GO:0004418">
    <property type="term" value="F:hydroxymethylbilane synthase activity"/>
    <property type="evidence" value="ECO:0007669"/>
    <property type="project" value="UniProtKB-UniRule"/>
</dbReference>
<comment type="miscellaneous">
    <text evidence="8">The porphobilinogen subunits are added to the dipyrromethane group.</text>
</comment>
<protein>
    <recommendedName>
        <fullName evidence="8">Porphobilinogen deaminase</fullName>
        <shortName evidence="8">PBG</shortName>
        <ecNumber evidence="8">2.5.1.61</ecNumber>
    </recommendedName>
    <alternativeName>
        <fullName evidence="8">Hydroxymethylbilane synthase</fullName>
        <shortName evidence="8">HMBS</shortName>
    </alternativeName>
    <alternativeName>
        <fullName evidence="8">Pre-uroporphyrinogen synthase</fullName>
    </alternativeName>
</protein>
<dbReference type="PANTHER" id="PTHR11557:SF0">
    <property type="entry name" value="PORPHOBILINOGEN DEAMINASE"/>
    <property type="match status" value="1"/>
</dbReference>
<dbReference type="NCBIfam" id="TIGR00212">
    <property type="entry name" value="hemC"/>
    <property type="match status" value="1"/>
</dbReference>
<dbReference type="GO" id="GO:0006782">
    <property type="term" value="P:protoporphyrinogen IX biosynthetic process"/>
    <property type="evidence" value="ECO:0007669"/>
    <property type="project" value="UniProtKB-UniRule"/>
</dbReference>
<evidence type="ECO:0000313" key="12">
    <source>
        <dbReference type="Proteomes" id="UP001302719"/>
    </source>
</evidence>
<dbReference type="FunFam" id="3.40.190.10:FF:000004">
    <property type="entry name" value="Porphobilinogen deaminase"/>
    <property type="match status" value="1"/>
</dbReference>
<comment type="pathway">
    <text evidence="2">Porphyrin-containing compound metabolism; protoporphyrin-IX biosynthesis; coproporphyrinogen-III from 5-aminolevulinate: step 2/4.</text>
</comment>
<dbReference type="PROSITE" id="PS00533">
    <property type="entry name" value="PORPHOBILINOGEN_DEAM"/>
    <property type="match status" value="1"/>
</dbReference>
<comment type="subunit">
    <text evidence="4 8">Monomer.</text>
</comment>
<dbReference type="CDD" id="cd13646">
    <property type="entry name" value="PBP2_EcHMBS_like"/>
    <property type="match status" value="1"/>
</dbReference>
<feature type="modified residue" description="S-(dipyrrolylmethanemethyl)cysteine" evidence="8">
    <location>
        <position position="248"/>
    </location>
</feature>
<accession>A0AA96JTL6</accession>
<evidence type="ECO:0000256" key="2">
    <source>
        <dbReference type="ARBA" id="ARBA00004735"/>
    </source>
</evidence>
<dbReference type="AlphaFoldDB" id="A0AA96JTL6"/>
<dbReference type="FunFam" id="3.40.190.10:FF:000005">
    <property type="entry name" value="Porphobilinogen deaminase"/>
    <property type="match status" value="1"/>
</dbReference>
<evidence type="ECO:0000256" key="8">
    <source>
        <dbReference type="HAMAP-Rule" id="MF_00260"/>
    </source>
</evidence>
<comment type="cofactor">
    <cofactor evidence="8">
        <name>dipyrromethane</name>
        <dbReference type="ChEBI" id="CHEBI:60342"/>
    </cofactor>
    <text evidence="8">Binds 1 dipyrromethane group covalently.</text>
</comment>
<dbReference type="PRINTS" id="PR00151">
    <property type="entry name" value="PORPHBDMNASE"/>
</dbReference>
<dbReference type="GO" id="GO:0005737">
    <property type="term" value="C:cytoplasm"/>
    <property type="evidence" value="ECO:0007669"/>
    <property type="project" value="UniProtKB-UniRule"/>
</dbReference>
<dbReference type="EC" id="2.5.1.61" evidence="8"/>
<evidence type="ECO:0000256" key="4">
    <source>
        <dbReference type="ARBA" id="ARBA00011245"/>
    </source>
</evidence>
<evidence type="ECO:0000313" key="11">
    <source>
        <dbReference type="EMBL" id="WNM59667.1"/>
    </source>
</evidence>
<dbReference type="Proteomes" id="UP001302719">
    <property type="component" value="Chromosome"/>
</dbReference>
<dbReference type="Pfam" id="PF03900">
    <property type="entry name" value="Porphobil_deamC"/>
    <property type="match status" value="1"/>
</dbReference>
<evidence type="ECO:0000256" key="1">
    <source>
        <dbReference type="ARBA" id="ARBA00002869"/>
    </source>
</evidence>
<comment type="catalytic activity">
    <reaction evidence="7 8">
        <text>4 porphobilinogen + H2O = hydroxymethylbilane + 4 NH4(+)</text>
        <dbReference type="Rhea" id="RHEA:13185"/>
        <dbReference type="ChEBI" id="CHEBI:15377"/>
        <dbReference type="ChEBI" id="CHEBI:28938"/>
        <dbReference type="ChEBI" id="CHEBI:57845"/>
        <dbReference type="ChEBI" id="CHEBI:58126"/>
        <dbReference type="EC" id="2.5.1.61"/>
    </reaction>
</comment>
<dbReference type="RefSeq" id="WP_312646465.1">
    <property type="nucleotide sequence ID" value="NZ_CP116967.1"/>
</dbReference>
<dbReference type="SUPFAM" id="SSF54782">
    <property type="entry name" value="Porphobilinogen deaminase (hydroxymethylbilane synthase), C-terminal domain"/>
    <property type="match status" value="1"/>
</dbReference>
<gene>
    <name evidence="8 11" type="primary">hemC</name>
    <name evidence="11" type="ORF">PP769_07910</name>
</gene>
<evidence type="ECO:0000256" key="7">
    <source>
        <dbReference type="ARBA" id="ARBA00048169"/>
    </source>
</evidence>
<dbReference type="SUPFAM" id="SSF53850">
    <property type="entry name" value="Periplasmic binding protein-like II"/>
    <property type="match status" value="1"/>
</dbReference>
<evidence type="ECO:0000256" key="5">
    <source>
        <dbReference type="ARBA" id="ARBA00022679"/>
    </source>
</evidence>
<dbReference type="Pfam" id="PF01379">
    <property type="entry name" value="Porphobil_deam"/>
    <property type="match status" value="1"/>
</dbReference>
<organism evidence="11 12">
    <name type="scientific">Candidatus Nitrospira allomarina</name>
    <dbReference type="NCBI Taxonomy" id="3020900"/>
    <lineage>
        <taxon>Bacteria</taxon>
        <taxon>Pseudomonadati</taxon>
        <taxon>Nitrospirota</taxon>
        <taxon>Nitrospiria</taxon>
        <taxon>Nitrospirales</taxon>
        <taxon>Nitrospiraceae</taxon>
        <taxon>Nitrospira</taxon>
    </lineage>
</organism>
<proteinExistence type="inferred from homology"/>
<name>A0AA96JTL6_9BACT</name>
<keyword evidence="5 8" id="KW-0808">Transferase</keyword>
<dbReference type="InterPro" id="IPR036803">
    <property type="entry name" value="Porphobilinogen_deaminase_C_sf"/>
</dbReference>
<dbReference type="HAMAP" id="MF_00260">
    <property type="entry name" value="Porphobil_deam"/>
    <property type="match status" value="1"/>
</dbReference>
<evidence type="ECO:0000256" key="6">
    <source>
        <dbReference type="ARBA" id="ARBA00023244"/>
    </source>
</evidence>
<dbReference type="Gene3D" id="3.30.160.40">
    <property type="entry name" value="Porphobilinogen deaminase, C-terminal domain"/>
    <property type="match status" value="1"/>
</dbReference>
<dbReference type="Gene3D" id="3.40.190.10">
    <property type="entry name" value="Periplasmic binding protein-like II"/>
    <property type="match status" value="2"/>
</dbReference>
<dbReference type="FunFam" id="3.30.160.40:FF:000002">
    <property type="entry name" value="Porphobilinogen deaminase"/>
    <property type="match status" value="1"/>
</dbReference>
<keyword evidence="12" id="KW-1185">Reference proteome</keyword>